<feature type="region of interest" description="Disordered" evidence="7">
    <location>
        <begin position="32"/>
        <end position="66"/>
    </location>
</feature>
<accession>A0AAD7SJ60</accession>
<dbReference type="SMART" id="SM00028">
    <property type="entry name" value="TPR"/>
    <property type="match status" value="3"/>
</dbReference>
<protein>
    <recommendedName>
        <fullName evidence="5">Tetratricopeptide repeat protein 29</fullName>
    </recommendedName>
</protein>
<keyword evidence="3" id="KW-0677">Repeat</keyword>
<dbReference type="PANTHER" id="PTHR46630:SF1">
    <property type="entry name" value="TETRATRICOPEPTIDE REPEAT PROTEIN 29"/>
    <property type="match status" value="1"/>
</dbReference>
<evidence type="ECO:0000256" key="1">
    <source>
        <dbReference type="ARBA" id="ARBA00004496"/>
    </source>
</evidence>
<feature type="compositionally biased region" description="Basic and acidic residues" evidence="7">
    <location>
        <begin position="32"/>
        <end position="63"/>
    </location>
</feature>
<dbReference type="GO" id="GO:0003341">
    <property type="term" value="P:cilium movement"/>
    <property type="evidence" value="ECO:0007669"/>
    <property type="project" value="TreeGrafter"/>
</dbReference>
<dbReference type="InterPro" id="IPR011990">
    <property type="entry name" value="TPR-like_helical_dom_sf"/>
</dbReference>
<evidence type="ECO:0000256" key="6">
    <source>
        <dbReference type="ARBA" id="ARBA00044739"/>
    </source>
</evidence>
<dbReference type="InterPro" id="IPR051476">
    <property type="entry name" value="Bac_ResReg_Asp_Phosphatase"/>
</dbReference>
<evidence type="ECO:0000256" key="7">
    <source>
        <dbReference type="SAM" id="MobiDB-lite"/>
    </source>
</evidence>
<keyword evidence="9" id="KW-1185">Reference proteome</keyword>
<name>A0AAD7SJ60_9TELE</name>
<evidence type="ECO:0000256" key="2">
    <source>
        <dbReference type="ARBA" id="ARBA00022490"/>
    </source>
</evidence>
<comment type="function">
    <text evidence="6">Axonemal protein which is implicated in axonemal and/or peri-axonemal structure assembly and regulates flagellum assembly and beating and therefore sperm motility.</text>
</comment>
<evidence type="ECO:0000256" key="5">
    <source>
        <dbReference type="ARBA" id="ARBA00040665"/>
    </source>
</evidence>
<organism evidence="8 9">
    <name type="scientific">Aldrovandia affinis</name>
    <dbReference type="NCBI Taxonomy" id="143900"/>
    <lineage>
        <taxon>Eukaryota</taxon>
        <taxon>Metazoa</taxon>
        <taxon>Chordata</taxon>
        <taxon>Craniata</taxon>
        <taxon>Vertebrata</taxon>
        <taxon>Euteleostomi</taxon>
        <taxon>Actinopterygii</taxon>
        <taxon>Neopterygii</taxon>
        <taxon>Teleostei</taxon>
        <taxon>Notacanthiformes</taxon>
        <taxon>Halosauridae</taxon>
        <taxon>Aldrovandia</taxon>
    </lineage>
</organism>
<evidence type="ECO:0000256" key="3">
    <source>
        <dbReference type="ARBA" id="ARBA00022737"/>
    </source>
</evidence>
<dbReference type="EMBL" id="JAINUG010000057">
    <property type="protein sequence ID" value="KAJ8403610.1"/>
    <property type="molecule type" value="Genomic_DNA"/>
</dbReference>
<dbReference type="GO" id="GO:0005737">
    <property type="term" value="C:cytoplasm"/>
    <property type="evidence" value="ECO:0007669"/>
    <property type="project" value="UniProtKB-SubCell"/>
</dbReference>
<dbReference type="SUPFAM" id="SSF48452">
    <property type="entry name" value="TPR-like"/>
    <property type="match status" value="1"/>
</dbReference>
<gene>
    <name evidence="8" type="ORF">AAFF_G00349360</name>
</gene>
<comment type="subcellular location">
    <subcellularLocation>
        <location evidence="1">Cytoplasm</location>
    </subcellularLocation>
</comment>
<dbReference type="InterPro" id="IPR019734">
    <property type="entry name" value="TPR_rpt"/>
</dbReference>
<keyword evidence="2" id="KW-0963">Cytoplasm</keyword>
<evidence type="ECO:0000256" key="4">
    <source>
        <dbReference type="ARBA" id="ARBA00022803"/>
    </source>
</evidence>
<dbReference type="PANTHER" id="PTHR46630">
    <property type="entry name" value="TETRATRICOPEPTIDE REPEAT PROTEIN 29"/>
    <property type="match status" value="1"/>
</dbReference>
<sequence>MKMFTPAVLREHVPFLPAITNTDKLLHSREKLRERLSRTPNVREQRKLKETKSISQKEDDSKKSSLTKGEVALFRHSHKHNVCVDMLRQGYHRSFSEFLALIHRWNASRETTYHGSAIWQQQQPLEEQAHKLDQLQLCLTRAEAGQRAGRYEEVYDNQVQLARYFVDPEDKWLAHYFYENSLISARKVKMDGGRREAEANSSMGQVYTERGQLETAREHYEVFHHLTEGQAWKDEDGQPLHARACQCLWRIYTLLADKIPEDKEHGPAIEILTKAYQMSKEGGDKKVEGKAAYQVGLAYQSVGDQETAKRYLHIYMDISTVLGDDESLGNACKAIAKSLESEGNLVEAVQYLEKFMEVSQHESLKHNLEEACMCLGVFFCSRGQFDKGCQHFERAYEIAEELKNMAALQKAQVYLGTARAYKMMVAYSGHIAETNMETLLAWKDNRIDMFNDADTERKDEGEGSGII</sequence>
<comment type="caution">
    <text evidence="8">The sequence shown here is derived from an EMBL/GenBank/DDBJ whole genome shotgun (WGS) entry which is preliminary data.</text>
</comment>
<dbReference type="Gene3D" id="1.25.40.10">
    <property type="entry name" value="Tetratricopeptide repeat domain"/>
    <property type="match status" value="2"/>
</dbReference>
<proteinExistence type="predicted"/>
<dbReference type="Proteomes" id="UP001221898">
    <property type="component" value="Unassembled WGS sequence"/>
</dbReference>
<evidence type="ECO:0000313" key="9">
    <source>
        <dbReference type="Proteomes" id="UP001221898"/>
    </source>
</evidence>
<dbReference type="GO" id="GO:0036126">
    <property type="term" value="C:sperm flagellum"/>
    <property type="evidence" value="ECO:0007669"/>
    <property type="project" value="TreeGrafter"/>
</dbReference>
<evidence type="ECO:0000313" key="8">
    <source>
        <dbReference type="EMBL" id="KAJ8403610.1"/>
    </source>
</evidence>
<keyword evidence="4" id="KW-0802">TPR repeat</keyword>
<dbReference type="AlphaFoldDB" id="A0AAD7SJ60"/>
<reference evidence="8" key="1">
    <citation type="journal article" date="2023" name="Science">
        <title>Genome structures resolve the early diversification of teleost fishes.</title>
        <authorList>
            <person name="Parey E."/>
            <person name="Louis A."/>
            <person name="Montfort J."/>
            <person name="Bouchez O."/>
            <person name="Roques C."/>
            <person name="Iampietro C."/>
            <person name="Lluch J."/>
            <person name="Castinel A."/>
            <person name="Donnadieu C."/>
            <person name="Desvignes T."/>
            <person name="Floi Bucao C."/>
            <person name="Jouanno E."/>
            <person name="Wen M."/>
            <person name="Mejri S."/>
            <person name="Dirks R."/>
            <person name="Jansen H."/>
            <person name="Henkel C."/>
            <person name="Chen W.J."/>
            <person name="Zahm M."/>
            <person name="Cabau C."/>
            <person name="Klopp C."/>
            <person name="Thompson A.W."/>
            <person name="Robinson-Rechavi M."/>
            <person name="Braasch I."/>
            <person name="Lecointre G."/>
            <person name="Bobe J."/>
            <person name="Postlethwait J.H."/>
            <person name="Berthelot C."/>
            <person name="Roest Crollius H."/>
            <person name="Guiguen Y."/>
        </authorList>
    </citation>
    <scope>NUCLEOTIDE SEQUENCE</scope>
    <source>
        <strain evidence="8">NC1722</strain>
    </source>
</reference>